<comment type="function">
    <text evidence="7">Na(+)/H(+) antiporter that extrudes sodium in exchange for external protons.</text>
</comment>
<organism evidence="8 9">
    <name type="scientific">Suttonella indologenes</name>
    <dbReference type="NCBI Taxonomy" id="13276"/>
    <lineage>
        <taxon>Bacteria</taxon>
        <taxon>Pseudomonadati</taxon>
        <taxon>Pseudomonadota</taxon>
        <taxon>Gammaproteobacteria</taxon>
        <taxon>Cardiobacteriales</taxon>
        <taxon>Cardiobacteriaceae</taxon>
        <taxon>Suttonella</taxon>
    </lineage>
</organism>
<feature type="transmembrane region" description="Helical" evidence="7">
    <location>
        <begin position="430"/>
        <end position="450"/>
    </location>
</feature>
<evidence type="ECO:0000256" key="5">
    <source>
        <dbReference type="ARBA" id="ARBA00023136"/>
    </source>
</evidence>
<dbReference type="NCBIfam" id="TIGR00773">
    <property type="entry name" value="NhaA"/>
    <property type="match status" value="1"/>
</dbReference>
<reference evidence="8 9" key="1">
    <citation type="submission" date="2018-06" db="EMBL/GenBank/DDBJ databases">
        <authorList>
            <consortium name="Pathogen Informatics"/>
            <person name="Doyle S."/>
        </authorList>
    </citation>
    <scope>NUCLEOTIDE SEQUENCE [LARGE SCALE GENOMIC DNA]</scope>
    <source>
        <strain evidence="8 9">NCTC10717</strain>
    </source>
</reference>
<dbReference type="GO" id="GO:0005886">
    <property type="term" value="C:plasma membrane"/>
    <property type="evidence" value="ECO:0007669"/>
    <property type="project" value="UniProtKB-SubCell"/>
</dbReference>
<feature type="transmembrane region" description="Helical" evidence="7">
    <location>
        <begin position="150"/>
        <end position="167"/>
    </location>
</feature>
<gene>
    <name evidence="7 8" type="primary">nhaA</name>
    <name evidence="8" type="ORF">NCTC10717_00947</name>
</gene>
<keyword evidence="2 7" id="KW-1003">Cell membrane</keyword>
<dbReference type="Pfam" id="PF06965">
    <property type="entry name" value="Na_H_antiport_1"/>
    <property type="match status" value="1"/>
</dbReference>
<proteinExistence type="inferred from homology"/>
<dbReference type="AlphaFoldDB" id="A0A380MY14"/>
<dbReference type="PANTHER" id="PTHR30341">
    <property type="entry name" value="SODIUM ION/PROTON ANTIPORTER NHAA-RELATED"/>
    <property type="match status" value="1"/>
</dbReference>
<protein>
    <recommendedName>
        <fullName evidence="7">Na(+)/H(+) antiporter NhaA</fullName>
    </recommendedName>
    <alternativeName>
        <fullName evidence="7">Sodium/proton antiporter NhaA</fullName>
    </alternativeName>
</protein>
<evidence type="ECO:0000256" key="3">
    <source>
        <dbReference type="ARBA" id="ARBA00022692"/>
    </source>
</evidence>
<sequence>MKPFGRKRYIAEHANSWELLFGRILTPFEKIVNSSIGSGMLLIVLTVIAMLLANSPLYGLYDKLLHQHLVIAIGDMRIDMTLHHWINDALMCIFFYLVGLEIKREMLVGELSSFRQAILPIMAAMGGMVVPALVYFAFNPSGPNASGWGIPMATDIAFAIAILLLLGDRVPAGLMTILMALAIVDDLGAVAVIALFYTEAINYTALISAFICFAVLMVFNRAGVRAIWAYLVVATAMWLCMLFSGVHATIAGVLGALATPVHSLYRPAEFSREARKLLDRFDIYRENEKSFMVSDRLNAVLYTLESGINRAQTPLQRLEHTLHKPVYFLVIPLFVLFNAGVHLDFGTLHLLPQSSVVQGVVLGLSVGKLIGIFAAVWLCVKLNLAVLPKGVNFGHIIGVGLLAGIGFTMSIFISELAFKNDPLHLSEAKIAILFASICAGVLGYCWLRFFTSKETH</sequence>
<feature type="transmembrane region" description="Helical" evidence="7">
    <location>
        <begin position="326"/>
        <end position="343"/>
    </location>
</feature>
<keyword evidence="6 7" id="KW-0739">Sodium transport</keyword>
<feature type="transmembrane region" description="Helical" evidence="7">
    <location>
        <begin position="203"/>
        <end position="220"/>
    </location>
</feature>
<dbReference type="GO" id="GO:0015385">
    <property type="term" value="F:sodium:proton antiporter activity"/>
    <property type="evidence" value="ECO:0007669"/>
    <property type="project" value="UniProtKB-UniRule"/>
</dbReference>
<dbReference type="Gene3D" id="1.20.1530.10">
    <property type="entry name" value="Na+/H+ antiporter like domain"/>
    <property type="match status" value="1"/>
</dbReference>
<feature type="transmembrane region" description="Helical" evidence="7">
    <location>
        <begin position="40"/>
        <end position="61"/>
    </location>
</feature>
<feature type="transmembrane region" description="Helical" evidence="7">
    <location>
        <begin position="227"/>
        <end position="244"/>
    </location>
</feature>
<evidence type="ECO:0000256" key="4">
    <source>
        <dbReference type="ARBA" id="ARBA00022989"/>
    </source>
</evidence>
<keyword evidence="5 7" id="KW-0472">Membrane</keyword>
<feature type="transmembrane region" description="Helical" evidence="7">
    <location>
        <begin position="81"/>
        <end position="98"/>
    </location>
</feature>
<dbReference type="GO" id="GO:0006885">
    <property type="term" value="P:regulation of pH"/>
    <property type="evidence" value="ECO:0007669"/>
    <property type="project" value="UniProtKB-UniRule"/>
</dbReference>
<accession>A0A380MY14</accession>
<dbReference type="HAMAP" id="MF_01844">
    <property type="entry name" value="NhaA"/>
    <property type="match status" value="1"/>
</dbReference>
<keyword evidence="9" id="KW-1185">Reference proteome</keyword>
<feature type="transmembrane region" description="Helical" evidence="7">
    <location>
        <begin position="250"/>
        <end position="268"/>
    </location>
</feature>
<dbReference type="EMBL" id="UHIA01000004">
    <property type="protein sequence ID" value="SUO96327.1"/>
    <property type="molecule type" value="Genomic_DNA"/>
</dbReference>
<keyword evidence="4 7" id="KW-1133">Transmembrane helix</keyword>
<comment type="subcellular location">
    <subcellularLocation>
        <location evidence="1">Cell inner membrane</location>
        <topology evidence="1">Multi-pass membrane protein</topology>
    </subcellularLocation>
    <subcellularLocation>
        <location evidence="7">Cell membrane</location>
        <topology evidence="7">Multi-pass membrane protein</topology>
    </subcellularLocation>
</comment>
<keyword evidence="3 7" id="KW-0812">Transmembrane</keyword>
<evidence type="ECO:0000256" key="2">
    <source>
        <dbReference type="ARBA" id="ARBA00022475"/>
    </source>
</evidence>
<comment type="catalytic activity">
    <reaction evidence="7">
        <text>Na(+)(in) + 2 H(+)(out) = Na(+)(out) + 2 H(+)(in)</text>
        <dbReference type="Rhea" id="RHEA:29251"/>
        <dbReference type="ChEBI" id="CHEBI:15378"/>
        <dbReference type="ChEBI" id="CHEBI:29101"/>
    </reaction>
</comment>
<keyword evidence="7" id="KW-0406">Ion transport</keyword>
<evidence type="ECO:0000256" key="6">
    <source>
        <dbReference type="ARBA" id="ARBA00023201"/>
    </source>
</evidence>
<keyword evidence="7" id="KW-0813">Transport</keyword>
<dbReference type="OrthoDB" id="9808135at2"/>
<comment type="similarity">
    <text evidence="7">Belongs to the NhaA Na(+)/H(+) (TC 2.A.33) antiporter family.</text>
</comment>
<dbReference type="PANTHER" id="PTHR30341:SF0">
    <property type="entry name" value="NA(+)_H(+) ANTIPORTER NHAA"/>
    <property type="match status" value="1"/>
</dbReference>
<evidence type="ECO:0000256" key="7">
    <source>
        <dbReference type="HAMAP-Rule" id="MF_01844"/>
    </source>
</evidence>
<evidence type="ECO:0000313" key="9">
    <source>
        <dbReference type="Proteomes" id="UP000254575"/>
    </source>
</evidence>
<feature type="transmembrane region" description="Helical" evidence="7">
    <location>
        <begin position="355"/>
        <end position="380"/>
    </location>
</feature>
<dbReference type="InterPro" id="IPR004670">
    <property type="entry name" value="NhaA"/>
</dbReference>
<feature type="transmembrane region" description="Helical" evidence="7">
    <location>
        <begin position="174"/>
        <end position="197"/>
    </location>
</feature>
<name>A0A380MY14_9GAMM</name>
<evidence type="ECO:0000313" key="8">
    <source>
        <dbReference type="EMBL" id="SUO96327.1"/>
    </source>
</evidence>
<dbReference type="Proteomes" id="UP000254575">
    <property type="component" value="Unassembled WGS sequence"/>
</dbReference>
<feature type="transmembrane region" description="Helical" evidence="7">
    <location>
        <begin position="118"/>
        <end position="138"/>
    </location>
</feature>
<feature type="transmembrane region" description="Helical" evidence="7">
    <location>
        <begin position="392"/>
        <end position="418"/>
    </location>
</feature>
<keyword evidence="7" id="KW-0050">Antiport</keyword>
<evidence type="ECO:0000256" key="1">
    <source>
        <dbReference type="ARBA" id="ARBA00004429"/>
    </source>
</evidence>
<dbReference type="InterPro" id="IPR023171">
    <property type="entry name" value="Na/H_antiporter_dom_sf"/>
</dbReference>
<keyword evidence="7" id="KW-0915">Sodium</keyword>